<protein>
    <submittedName>
        <fullName evidence="1">Uncharacterized protein</fullName>
    </submittedName>
</protein>
<dbReference type="Proteomes" id="UP001076655">
    <property type="component" value="Unassembled WGS sequence"/>
</dbReference>
<proteinExistence type="predicted"/>
<sequence length="41" mass="4777">MMLFHSRCPQGADKTDNKEKDIMADLLVKLNDMAQKRELQI</sequence>
<accession>A0A9Q4GTF9</accession>
<organism evidence="1 2">
    <name type="scientific">Morganella morganii</name>
    <name type="common">Proteus morganii</name>
    <dbReference type="NCBI Taxonomy" id="582"/>
    <lineage>
        <taxon>Bacteria</taxon>
        <taxon>Pseudomonadati</taxon>
        <taxon>Pseudomonadota</taxon>
        <taxon>Gammaproteobacteria</taxon>
        <taxon>Enterobacterales</taxon>
        <taxon>Morganellaceae</taxon>
        <taxon>Morganella</taxon>
    </lineage>
</organism>
<evidence type="ECO:0000313" key="2">
    <source>
        <dbReference type="Proteomes" id="UP001076655"/>
    </source>
</evidence>
<evidence type="ECO:0000313" key="1">
    <source>
        <dbReference type="EMBL" id="MCY0788248.1"/>
    </source>
</evidence>
<dbReference type="RefSeq" id="WP_267785101.1">
    <property type="nucleotide sequence ID" value="NZ_JAPNMI010000001.1"/>
</dbReference>
<reference evidence="1" key="1">
    <citation type="submission" date="2022-08" db="EMBL/GenBank/DDBJ databases">
        <authorList>
            <person name="Dale J.L."/>
        </authorList>
    </citation>
    <scope>NUCLEOTIDE SEQUENCE</scope>
    <source>
        <strain evidence="1">2022EL-00758</strain>
    </source>
</reference>
<gene>
    <name evidence="1" type="ORF">N0392_00915</name>
</gene>
<comment type="caution">
    <text evidence="1">The sequence shown here is derived from an EMBL/GenBank/DDBJ whole genome shotgun (WGS) entry which is preliminary data.</text>
</comment>
<dbReference type="AlphaFoldDB" id="A0A9Q4GTF9"/>
<name>A0A9Q4GTF9_MORMO</name>
<dbReference type="EMBL" id="JAPNMI010000001">
    <property type="protein sequence ID" value="MCY0788248.1"/>
    <property type="molecule type" value="Genomic_DNA"/>
</dbReference>